<dbReference type="InterPro" id="IPR046347">
    <property type="entry name" value="bZIP_sf"/>
</dbReference>
<organism evidence="2 3">
    <name type="scientific">Scytalidium lignicola</name>
    <name type="common">Hyphomycete</name>
    <dbReference type="NCBI Taxonomy" id="5539"/>
    <lineage>
        <taxon>Eukaryota</taxon>
        <taxon>Fungi</taxon>
        <taxon>Dikarya</taxon>
        <taxon>Ascomycota</taxon>
        <taxon>Pezizomycotina</taxon>
        <taxon>Leotiomycetes</taxon>
        <taxon>Leotiomycetes incertae sedis</taxon>
        <taxon>Scytalidium</taxon>
    </lineage>
</organism>
<evidence type="ECO:0000256" key="1">
    <source>
        <dbReference type="SAM" id="MobiDB-lite"/>
    </source>
</evidence>
<dbReference type="CDD" id="cd14688">
    <property type="entry name" value="bZIP_YAP"/>
    <property type="match status" value="1"/>
</dbReference>
<dbReference type="PANTHER" id="PTHR40618:SF1">
    <property type="entry name" value="B-ZIP TRANSCRIPTION FACTOR (EUROFUNG)"/>
    <property type="match status" value="1"/>
</dbReference>
<dbReference type="SUPFAM" id="SSF57959">
    <property type="entry name" value="Leucine zipper domain"/>
    <property type="match status" value="1"/>
</dbReference>
<evidence type="ECO:0000313" key="3">
    <source>
        <dbReference type="Proteomes" id="UP000258309"/>
    </source>
</evidence>
<dbReference type="GO" id="GO:0003700">
    <property type="term" value="F:DNA-binding transcription factor activity"/>
    <property type="evidence" value="ECO:0007669"/>
    <property type="project" value="InterPro"/>
</dbReference>
<gene>
    <name evidence="2" type="ORF">B7463_g4913</name>
</gene>
<feature type="compositionally biased region" description="Low complexity" evidence="1">
    <location>
        <begin position="1"/>
        <end position="10"/>
    </location>
</feature>
<dbReference type="EMBL" id="NCSJ02000076">
    <property type="protein sequence ID" value="RFU31420.1"/>
    <property type="molecule type" value="Genomic_DNA"/>
</dbReference>
<name>A0A3E2HDE1_SCYLI</name>
<dbReference type="PANTHER" id="PTHR40618">
    <property type="entry name" value="B-ZIP TRANSCRIPTION FACTOR (EUROFUNG)-RELATED"/>
    <property type="match status" value="1"/>
</dbReference>
<feature type="non-terminal residue" evidence="2">
    <location>
        <position position="409"/>
    </location>
</feature>
<dbReference type="Proteomes" id="UP000258309">
    <property type="component" value="Unassembled WGS sequence"/>
</dbReference>
<feature type="region of interest" description="Disordered" evidence="1">
    <location>
        <begin position="1"/>
        <end position="41"/>
    </location>
</feature>
<protein>
    <recommendedName>
        <fullName evidence="4">BZIP domain-containing protein</fullName>
    </recommendedName>
</protein>
<sequence length="409" mass="46116">MPKGSRSPRGPGRPRADTSSNPYENKRRQQLRNAQQSYRRRKDAEIAELKIQMKKMQTNAAKLSKSLLGLLDNVIQDSTSLNPIICNYIATSVKHMLPIADAISHVETGEQTVALPPESADKGSTVEKDSQYLELDTLYLLKTPRASFIQESLFPVGSQLDTSNLASVNESPKSNVPYLFRDWFTASYLAPGNPIDPFNTFIYPGASLAIRITHTALKAASYILRNPKTSANVGPRMFPFHTGPLIRSELASKVDQLLFITDQLLVSSRYSMRDSQASGNDSEPSVVRKYFEGKSYYESQEWRRKYGQWLSAYDVEMYLQTNFGVTESVDYIYIKYQDNTRQGIATNLVGVDIDVPVVSIKKSDLINDIVKYAVCVEDVPSFQFTDVRDVLERLIYKAMQSDQIVDEVQ</sequence>
<dbReference type="Gene3D" id="1.20.5.170">
    <property type="match status" value="1"/>
</dbReference>
<dbReference type="AlphaFoldDB" id="A0A3E2HDE1"/>
<feature type="non-terminal residue" evidence="2">
    <location>
        <position position="1"/>
    </location>
</feature>
<comment type="caution">
    <text evidence="2">The sequence shown here is derived from an EMBL/GenBank/DDBJ whole genome shotgun (WGS) entry which is preliminary data.</text>
</comment>
<evidence type="ECO:0008006" key="4">
    <source>
        <dbReference type="Google" id="ProtNLM"/>
    </source>
</evidence>
<accession>A0A3E2HDE1</accession>
<keyword evidence="3" id="KW-1185">Reference proteome</keyword>
<evidence type="ECO:0000313" key="2">
    <source>
        <dbReference type="EMBL" id="RFU31420.1"/>
    </source>
</evidence>
<dbReference type="OrthoDB" id="3555317at2759"/>
<reference evidence="2 3" key="1">
    <citation type="submission" date="2018-05" db="EMBL/GenBank/DDBJ databases">
        <title>Draft genome sequence of Scytalidium lignicola DSM 105466, a ubiquitous saprotrophic fungus.</title>
        <authorList>
            <person name="Buettner E."/>
            <person name="Gebauer A.M."/>
            <person name="Hofrichter M."/>
            <person name="Liers C."/>
            <person name="Kellner H."/>
        </authorList>
    </citation>
    <scope>NUCLEOTIDE SEQUENCE [LARGE SCALE GENOMIC DNA]</scope>
    <source>
        <strain evidence="2 3">DSM 105466</strain>
    </source>
</reference>
<proteinExistence type="predicted"/>